<protein>
    <submittedName>
        <fullName evidence="1">Uncharacterized protein</fullName>
    </submittedName>
</protein>
<dbReference type="EMBL" id="QAON01000001">
    <property type="protein sequence ID" value="PTQ91377.1"/>
    <property type="molecule type" value="Genomic_DNA"/>
</dbReference>
<gene>
    <name evidence="1" type="ORF">C8N29_101450</name>
</gene>
<keyword evidence="2" id="KW-1185">Reference proteome</keyword>
<accession>A0A2T5J430</accession>
<name>A0A2T5J430_9GAMM</name>
<evidence type="ECO:0000313" key="1">
    <source>
        <dbReference type="EMBL" id="PTQ91377.1"/>
    </source>
</evidence>
<organism evidence="1 2">
    <name type="scientific">Agitococcus lubricus</name>
    <dbReference type="NCBI Taxonomy" id="1077255"/>
    <lineage>
        <taxon>Bacteria</taxon>
        <taxon>Pseudomonadati</taxon>
        <taxon>Pseudomonadota</taxon>
        <taxon>Gammaproteobacteria</taxon>
        <taxon>Moraxellales</taxon>
        <taxon>Moraxellaceae</taxon>
        <taxon>Agitococcus</taxon>
    </lineage>
</organism>
<dbReference type="AlphaFoldDB" id="A0A2T5J430"/>
<evidence type="ECO:0000313" key="2">
    <source>
        <dbReference type="Proteomes" id="UP000244223"/>
    </source>
</evidence>
<reference evidence="1 2" key="1">
    <citation type="submission" date="2018-04" db="EMBL/GenBank/DDBJ databases">
        <title>Genomic Encyclopedia of Archaeal and Bacterial Type Strains, Phase II (KMG-II): from individual species to whole genera.</title>
        <authorList>
            <person name="Goeker M."/>
        </authorList>
    </citation>
    <scope>NUCLEOTIDE SEQUENCE [LARGE SCALE GENOMIC DNA]</scope>
    <source>
        <strain evidence="1 2">DSM 5822</strain>
    </source>
</reference>
<sequence>MFVFDEKYKEILAFGFILALIMRKTKMSYQPFFEVYYGFCCA</sequence>
<proteinExistence type="predicted"/>
<comment type="caution">
    <text evidence="1">The sequence shown here is derived from an EMBL/GenBank/DDBJ whole genome shotgun (WGS) entry which is preliminary data.</text>
</comment>
<dbReference type="Proteomes" id="UP000244223">
    <property type="component" value="Unassembled WGS sequence"/>
</dbReference>